<evidence type="ECO:0000313" key="2">
    <source>
        <dbReference type="EnsemblPlants" id="KQL29775"/>
    </source>
</evidence>
<organism evidence="2 3">
    <name type="scientific">Setaria italica</name>
    <name type="common">Foxtail millet</name>
    <name type="synonym">Panicum italicum</name>
    <dbReference type="NCBI Taxonomy" id="4555"/>
    <lineage>
        <taxon>Eukaryota</taxon>
        <taxon>Viridiplantae</taxon>
        <taxon>Streptophyta</taxon>
        <taxon>Embryophyta</taxon>
        <taxon>Tracheophyta</taxon>
        <taxon>Spermatophyta</taxon>
        <taxon>Magnoliopsida</taxon>
        <taxon>Liliopsida</taxon>
        <taxon>Poales</taxon>
        <taxon>Poaceae</taxon>
        <taxon>PACMAD clade</taxon>
        <taxon>Panicoideae</taxon>
        <taxon>Panicodae</taxon>
        <taxon>Paniceae</taxon>
        <taxon>Cenchrinae</taxon>
        <taxon>Setaria</taxon>
    </lineage>
</organism>
<evidence type="ECO:0000256" key="1">
    <source>
        <dbReference type="SAM" id="MobiDB-lite"/>
    </source>
</evidence>
<dbReference type="AlphaFoldDB" id="K3Z173"/>
<sequence length="35" mass="4013">MACDTDMDCSNNTLPRRAKKKSPKTSLTYEPQMHI</sequence>
<proteinExistence type="predicted"/>
<dbReference type="HOGENOM" id="CLU_3369315_0_0_1"/>
<evidence type="ECO:0000313" key="3">
    <source>
        <dbReference type="Proteomes" id="UP000004995"/>
    </source>
</evidence>
<reference evidence="2" key="2">
    <citation type="submission" date="2018-08" db="UniProtKB">
        <authorList>
            <consortium name="EnsemblPlants"/>
        </authorList>
    </citation>
    <scope>IDENTIFICATION</scope>
    <source>
        <strain evidence="2">Yugu1</strain>
    </source>
</reference>
<reference evidence="3" key="1">
    <citation type="journal article" date="2012" name="Nat. Biotechnol.">
        <title>Reference genome sequence of the model plant Setaria.</title>
        <authorList>
            <person name="Bennetzen J.L."/>
            <person name="Schmutz J."/>
            <person name="Wang H."/>
            <person name="Percifield R."/>
            <person name="Hawkins J."/>
            <person name="Pontaroli A.C."/>
            <person name="Estep M."/>
            <person name="Feng L."/>
            <person name="Vaughn J.N."/>
            <person name="Grimwood J."/>
            <person name="Jenkins J."/>
            <person name="Barry K."/>
            <person name="Lindquist E."/>
            <person name="Hellsten U."/>
            <person name="Deshpande S."/>
            <person name="Wang X."/>
            <person name="Wu X."/>
            <person name="Mitros T."/>
            <person name="Triplett J."/>
            <person name="Yang X."/>
            <person name="Ye C.Y."/>
            <person name="Mauro-Herrera M."/>
            <person name="Wang L."/>
            <person name="Li P."/>
            <person name="Sharma M."/>
            <person name="Sharma R."/>
            <person name="Ronald P.C."/>
            <person name="Panaud O."/>
            <person name="Kellogg E.A."/>
            <person name="Brutnell T.P."/>
            <person name="Doust A.N."/>
            <person name="Tuskan G.A."/>
            <person name="Rokhsar D."/>
            <person name="Devos K.M."/>
        </authorList>
    </citation>
    <scope>NUCLEOTIDE SEQUENCE [LARGE SCALE GENOMIC DNA]</scope>
    <source>
        <strain evidence="3">cv. Yugu1</strain>
    </source>
</reference>
<dbReference type="EnsemblPlants" id="KQL29775">
    <property type="protein sequence ID" value="KQL29775"/>
    <property type="gene ID" value="SETIT_020291mg"/>
</dbReference>
<accession>K3Z173</accession>
<dbReference type="Gramene" id="KQL29775">
    <property type="protein sequence ID" value="KQL29775"/>
    <property type="gene ID" value="SETIT_020291mg"/>
</dbReference>
<name>K3Z173_SETIT</name>
<dbReference type="InParanoid" id="K3Z173"/>
<protein>
    <submittedName>
        <fullName evidence="2">Uncharacterized protein</fullName>
    </submittedName>
</protein>
<dbReference type="Proteomes" id="UP000004995">
    <property type="component" value="Unassembled WGS sequence"/>
</dbReference>
<keyword evidence="3" id="KW-1185">Reference proteome</keyword>
<feature type="region of interest" description="Disordered" evidence="1">
    <location>
        <begin position="1"/>
        <end position="35"/>
    </location>
</feature>
<dbReference type="EMBL" id="AGNK02000337">
    <property type="status" value="NOT_ANNOTATED_CDS"/>
    <property type="molecule type" value="Genomic_DNA"/>
</dbReference>